<evidence type="ECO:0000259" key="3">
    <source>
        <dbReference type="Pfam" id="PF16220"/>
    </source>
</evidence>
<organism evidence="4 5">
    <name type="scientific">Sphingomonas hylomeconis</name>
    <dbReference type="NCBI Taxonomy" id="1395958"/>
    <lineage>
        <taxon>Bacteria</taxon>
        <taxon>Pseudomonadati</taxon>
        <taxon>Pseudomonadota</taxon>
        <taxon>Alphaproteobacteria</taxon>
        <taxon>Sphingomonadales</taxon>
        <taxon>Sphingomonadaceae</taxon>
        <taxon>Sphingomonas</taxon>
    </lineage>
</organism>
<dbReference type="PANTHER" id="PTHR30273">
    <property type="entry name" value="PERIPLASMIC SIGNAL SENSOR AND SIGMA FACTOR ACTIVATOR FECR-RELATED"/>
    <property type="match status" value="1"/>
</dbReference>
<comment type="caution">
    <text evidence="4">The sequence shown here is derived from an EMBL/GenBank/DDBJ whole genome shotgun (WGS) entry which is preliminary data.</text>
</comment>
<protein>
    <submittedName>
        <fullName evidence="4">FecR family protein</fullName>
    </submittedName>
</protein>
<gene>
    <name evidence="4" type="ORF">ACFONA_09445</name>
</gene>
<dbReference type="PANTHER" id="PTHR30273:SF2">
    <property type="entry name" value="PROTEIN FECR"/>
    <property type="match status" value="1"/>
</dbReference>
<feature type="transmembrane region" description="Helical" evidence="1">
    <location>
        <begin position="84"/>
        <end position="103"/>
    </location>
</feature>
<evidence type="ECO:0000259" key="2">
    <source>
        <dbReference type="Pfam" id="PF04773"/>
    </source>
</evidence>
<dbReference type="InterPro" id="IPR032623">
    <property type="entry name" value="FecR_N"/>
</dbReference>
<evidence type="ECO:0000313" key="4">
    <source>
        <dbReference type="EMBL" id="MFC3580385.1"/>
    </source>
</evidence>
<keyword evidence="5" id="KW-1185">Reference proteome</keyword>
<dbReference type="Proteomes" id="UP001595713">
    <property type="component" value="Unassembled WGS sequence"/>
</dbReference>
<proteinExistence type="predicted"/>
<dbReference type="Pfam" id="PF16220">
    <property type="entry name" value="DUF4880"/>
    <property type="match status" value="1"/>
</dbReference>
<dbReference type="InterPro" id="IPR012373">
    <property type="entry name" value="Ferrdict_sens_TM"/>
</dbReference>
<dbReference type="EMBL" id="JBHRXP010000004">
    <property type="protein sequence ID" value="MFC3580385.1"/>
    <property type="molecule type" value="Genomic_DNA"/>
</dbReference>
<reference evidence="5" key="1">
    <citation type="journal article" date="2019" name="Int. J. Syst. Evol. Microbiol.">
        <title>The Global Catalogue of Microorganisms (GCM) 10K type strain sequencing project: providing services to taxonomists for standard genome sequencing and annotation.</title>
        <authorList>
            <consortium name="The Broad Institute Genomics Platform"/>
            <consortium name="The Broad Institute Genome Sequencing Center for Infectious Disease"/>
            <person name="Wu L."/>
            <person name="Ma J."/>
        </authorList>
    </citation>
    <scope>NUCLEOTIDE SEQUENCE [LARGE SCALE GENOMIC DNA]</scope>
    <source>
        <strain evidence="5">KCTC 42739</strain>
    </source>
</reference>
<accession>A0ABV7SU98</accession>
<sequence>MPDTAHDIDEAAAAWAVRRDAAPLGAAQQAALDAWLASDPRCRGAYLRAQAGLRYIDQARVAQDIAQPLVDQPAPRPRRSWKRYAAGLAGVTAIAAAALFYMMTPLEFATGVGELRRVALVDGSTATLNTDSDLRVAFADTERRITLDRGEAWFQVAKDKHRPFVVHAGDVRVRATGTAFAVHRLADGADVVVSEGSVLAWIEGNNRPPAAIPAGRRVALHATDPAPARIELVKPAAALAWRDGAISLEGQTIAAAASEFNRYNRLQIEIADPALGRQRVVGYFQLSRPDQFARAAAQMSGAQVRTRPDRIVLTKR</sequence>
<dbReference type="RefSeq" id="WP_261295041.1">
    <property type="nucleotide sequence ID" value="NZ_JANQBK010000012.1"/>
</dbReference>
<keyword evidence="1" id="KW-1133">Transmembrane helix</keyword>
<dbReference type="Gene3D" id="2.60.120.1440">
    <property type="match status" value="1"/>
</dbReference>
<dbReference type="Pfam" id="PF04773">
    <property type="entry name" value="FecR"/>
    <property type="match status" value="1"/>
</dbReference>
<evidence type="ECO:0000256" key="1">
    <source>
        <dbReference type="SAM" id="Phobius"/>
    </source>
</evidence>
<dbReference type="PIRSF" id="PIRSF018266">
    <property type="entry name" value="FecR"/>
    <property type="match status" value="1"/>
</dbReference>
<keyword evidence="1" id="KW-0472">Membrane</keyword>
<dbReference type="InterPro" id="IPR006860">
    <property type="entry name" value="FecR"/>
</dbReference>
<name>A0ABV7SU98_9SPHN</name>
<feature type="domain" description="FecR N-terminal" evidence="3">
    <location>
        <begin position="10"/>
        <end position="51"/>
    </location>
</feature>
<evidence type="ECO:0000313" key="5">
    <source>
        <dbReference type="Proteomes" id="UP001595713"/>
    </source>
</evidence>
<feature type="domain" description="FecR protein" evidence="2">
    <location>
        <begin position="109"/>
        <end position="198"/>
    </location>
</feature>
<keyword evidence="1" id="KW-0812">Transmembrane</keyword>